<evidence type="ECO:0000313" key="9">
    <source>
        <dbReference type="Proteomes" id="UP001432128"/>
    </source>
</evidence>
<evidence type="ECO:0000256" key="2">
    <source>
        <dbReference type="ARBA" id="ARBA00010617"/>
    </source>
</evidence>
<dbReference type="Proteomes" id="UP001432128">
    <property type="component" value="Chromosome"/>
</dbReference>
<evidence type="ECO:0000256" key="4">
    <source>
        <dbReference type="ARBA" id="ARBA00022723"/>
    </source>
</evidence>
<dbReference type="InterPro" id="IPR036396">
    <property type="entry name" value="Cyt_P450_sf"/>
</dbReference>
<name>A0AAU4K7C3_9NOCA</name>
<proteinExistence type="inferred from homology"/>
<dbReference type="SUPFAM" id="SSF48264">
    <property type="entry name" value="Cytochrome P450"/>
    <property type="match status" value="1"/>
</dbReference>
<dbReference type="AlphaFoldDB" id="A0AAU4K7C3"/>
<keyword evidence="9" id="KW-1185">Reference proteome</keyword>
<dbReference type="PRINTS" id="PR00359">
    <property type="entry name" value="BP450"/>
</dbReference>
<keyword evidence="3" id="KW-0349">Heme</keyword>
<reference evidence="8 9" key="1">
    <citation type="submission" date="2022-10" db="EMBL/GenBank/DDBJ databases">
        <title>The complete genomes of actinobacterial strains from the NBC collection.</title>
        <authorList>
            <person name="Joergensen T.S."/>
            <person name="Alvarez Arevalo M."/>
            <person name="Sterndorff E.B."/>
            <person name="Faurdal D."/>
            <person name="Vuksanovic O."/>
            <person name="Mourched A.-S."/>
            <person name="Charusanti P."/>
            <person name="Shaw S."/>
            <person name="Blin K."/>
            <person name="Weber T."/>
        </authorList>
    </citation>
    <scope>NUCLEOTIDE SEQUENCE [LARGE SCALE GENOMIC DNA]</scope>
    <source>
        <strain evidence="8 9">NBC_00319</strain>
    </source>
</reference>
<organism evidence="8 9">
    <name type="scientific">Williamsia herbipolensis</name>
    <dbReference type="NCBI Taxonomy" id="1603258"/>
    <lineage>
        <taxon>Bacteria</taxon>
        <taxon>Bacillati</taxon>
        <taxon>Actinomycetota</taxon>
        <taxon>Actinomycetes</taxon>
        <taxon>Mycobacteriales</taxon>
        <taxon>Nocardiaceae</taxon>
        <taxon>Williamsia</taxon>
    </lineage>
</organism>
<evidence type="ECO:0000256" key="5">
    <source>
        <dbReference type="ARBA" id="ARBA00023002"/>
    </source>
</evidence>
<dbReference type="EMBL" id="CP108021">
    <property type="protein sequence ID" value="WUM21944.1"/>
    <property type="molecule type" value="Genomic_DNA"/>
</dbReference>
<dbReference type="PANTHER" id="PTHR46696">
    <property type="entry name" value="P450, PUTATIVE (EUROFUNG)-RELATED"/>
    <property type="match status" value="1"/>
</dbReference>
<evidence type="ECO:0000256" key="1">
    <source>
        <dbReference type="ARBA" id="ARBA00001971"/>
    </source>
</evidence>
<comment type="similarity">
    <text evidence="2">Belongs to the cytochrome P450 family.</text>
</comment>
<dbReference type="PANTHER" id="PTHR46696:SF4">
    <property type="entry name" value="BIOTIN BIOSYNTHESIS CYTOCHROME P450"/>
    <property type="match status" value="1"/>
</dbReference>
<dbReference type="GO" id="GO:0020037">
    <property type="term" value="F:heme binding"/>
    <property type="evidence" value="ECO:0007669"/>
    <property type="project" value="InterPro"/>
</dbReference>
<evidence type="ECO:0000313" key="8">
    <source>
        <dbReference type="EMBL" id="WUM21944.1"/>
    </source>
</evidence>
<dbReference type="InterPro" id="IPR002397">
    <property type="entry name" value="Cyt_P450_B"/>
</dbReference>
<dbReference type="CDD" id="cd11033">
    <property type="entry name" value="CYP142-like"/>
    <property type="match status" value="1"/>
</dbReference>
<sequence length="415" mass="46446">MTSTQNSCPVFGDGFDFTDPDLLQQGIPAELFAQLRQTAPIWWNAQAEGKGGGFHDGGYWVVTKHEHIRAISKNNELWSANDNGVIIRYDDDLDPEQLEITKALVINHDPPEHTRLRKLVSKTFTPKAVHALEEGLADRARQIVTEAAAKGGVGDFVHDVAVELPLQAIADLLGVPQEDRQKLFAWSNAMMNYDDPEFADDGQIAAAEILGYAYQMAEARKACPMHDIVTELVHADMDGLALDEIEFGYFFIMLTVAGNETTRNAISRGMDAFLDHPDQWELFKRERPATTADEIVRWATPVNCFQRTARRDLELGGVQIRKGERVGMFYGSANYDEAVFADPFTFDITRDPNPHVGFGGHGAHYCVGANLARMEINLIFNAIADHMPDITKVADPRYLRHGWINGIKEMQVRYT</sequence>
<comment type="cofactor">
    <cofactor evidence="1">
        <name>heme</name>
        <dbReference type="ChEBI" id="CHEBI:30413"/>
    </cofactor>
</comment>
<dbReference type="FunFam" id="1.10.630.10:FF:000018">
    <property type="entry name" value="Cytochrome P450 monooxygenase"/>
    <property type="match status" value="1"/>
</dbReference>
<dbReference type="GO" id="GO:0036199">
    <property type="term" value="F:cholest-4-en-3-one 26-monooxygenase activity"/>
    <property type="evidence" value="ECO:0007669"/>
    <property type="project" value="TreeGrafter"/>
</dbReference>
<evidence type="ECO:0000256" key="6">
    <source>
        <dbReference type="ARBA" id="ARBA00023004"/>
    </source>
</evidence>
<dbReference type="Gene3D" id="1.10.630.10">
    <property type="entry name" value="Cytochrome P450"/>
    <property type="match status" value="1"/>
</dbReference>
<keyword evidence="6" id="KW-0408">Iron</keyword>
<dbReference type="GO" id="GO:0006707">
    <property type="term" value="P:cholesterol catabolic process"/>
    <property type="evidence" value="ECO:0007669"/>
    <property type="project" value="TreeGrafter"/>
</dbReference>
<keyword evidence="5" id="KW-0560">Oxidoreductase</keyword>
<keyword evidence="4" id="KW-0479">Metal-binding</keyword>
<evidence type="ECO:0000256" key="7">
    <source>
        <dbReference type="ARBA" id="ARBA00023033"/>
    </source>
</evidence>
<evidence type="ECO:0000256" key="3">
    <source>
        <dbReference type="ARBA" id="ARBA00022617"/>
    </source>
</evidence>
<keyword evidence="7" id="KW-0503">Monooxygenase</keyword>
<dbReference type="InterPro" id="IPR001128">
    <property type="entry name" value="Cyt_P450"/>
</dbReference>
<protein>
    <submittedName>
        <fullName evidence="8">Cytochrome P450</fullName>
    </submittedName>
</protein>
<dbReference type="GO" id="GO:0005506">
    <property type="term" value="F:iron ion binding"/>
    <property type="evidence" value="ECO:0007669"/>
    <property type="project" value="InterPro"/>
</dbReference>
<accession>A0AAU4K7C3</accession>
<gene>
    <name evidence="8" type="ORF">OG579_09325</name>
</gene>
<dbReference type="KEGG" id="whr:OG579_09325"/>
<dbReference type="Pfam" id="PF00067">
    <property type="entry name" value="p450"/>
    <property type="match status" value="1"/>
</dbReference>
<dbReference type="GO" id="GO:0008395">
    <property type="term" value="F:steroid hydroxylase activity"/>
    <property type="evidence" value="ECO:0007669"/>
    <property type="project" value="TreeGrafter"/>
</dbReference>